<feature type="region of interest" description="Disordered" evidence="1">
    <location>
        <begin position="108"/>
        <end position="161"/>
    </location>
</feature>
<evidence type="ECO:0000256" key="1">
    <source>
        <dbReference type="SAM" id="MobiDB-lite"/>
    </source>
</evidence>
<evidence type="ECO:0000313" key="2">
    <source>
        <dbReference type="EMBL" id="ETI70307.1"/>
    </source>
</evidence>
<dbReference type="RefSeq" id="WP_024026848.1">
    <property type="nucleotide sequence ID" value="NZ_ALAN01000022.1"/>
</dbReference>
<dbReference type="Proteomes" id="UP000018877">
    <property type="component" value="Unassembled WGS sequence"/>
</dbReference>
<sequence>MKPHFSKRDQLIVGAGVLLLVLLIVYAQFFFLAPLKSDLALKQQELTSEQKLLDILSQKKADITTASAEDTRELQKKVPVEPLQEQFILDLEKAENVSNSEIKSMSFSKDAEVATGDQATPQTSDGAENTSADPHVAENTSADPNAANESSGNQQSVLTAPTGMKKLTVQLSVESPTYEDLEKFIETLESLKRIVAVEAITYSGGQEITSLDQEDQPISSSLTISAYYLPELADLKAELPKIDAPAPAGKANPLSQFPSTEQTQP</sequence>
<gene>
    <name evidence="2" type="ORF">BAVI_03159</name>
</gene>
<name>A0AB94ITH9_9BACI</name>
<feature type="region of interest" description="Disordered" evidence="1">
    <location>
        <begin position="243"/>
        <end position="265"/>
    </location>
</feature>
<organism evidence="2 3">
    <name type="scientific">Neobacillus vireti LMG 21834</name>
    <dbReference type="NCBI Taxonomy" id="1131730"/>
    <lineage>
        <taxon>Bacteria</taxon>
        <taxon>Bacillati</taxon>
        <taxon>Bacillota</taxon>
        <taxon>Bacilli</taxon>
        <taxon>Bacillales</taxon>
        <taxon>Bacillaceae</taxon>
        <taxon>Neobacillus</taxon>
    </lineage>
</organism>
<dbReference type="EMBL" id="ALAN01000022">
    <property type="protein sequence ID" value="ETI70307.1"/>
    <property type="molecule type" value="Genomic_DNA"/>
</dbReference>
<keyword evidence="3" id="KW-1185">Reference proteome</keyword>
<feature type="compositionally biased region" description="Polar residues" evidence="1">
    <location>
        <begin position="117"/>
        <end position="159"/>
    </location>
</feature>
<reference evidence="2 3" key="1">
    <citation type="journal article" date="2014" name="Environ. Microbiol.">
        <title>The nitrate-ammonifying and nosZ-carrying bacterium Bacillus vireti is a potent source and sink for nitric and nitrous oxide under high nitrate conditions.</title>
        <authorList>
            <person name="Mania D."/>
            <person name="Heylen K."/>
            <person name="van Spanning R.J."/>
            <person name="Frostegard A."/>
        </authorList>
    </citation>
    <scope>NUCLEOTIDE SEQUENCE [LARGE SCALE GENOMIC DNA]</scope>
    <source>
        <strain evidence="2 3">LMG 21834</strain>
    </source>
</reference>
<dbReference type="InterPro" id="IPR014717">
    <property type="entry name" value="Transl_elong_EF1B/ribsomal_bS6"/>
</dbReference>
<dbReference type="AlphaFoldDB" id="A0AB94ITH9"/>
<proteinExistence type="predicted"/>
<evidence type="ECO:0000313" key="3">
    <source>
        <dbReference type="Proteomes" id="UP000018877"/>
    </source>
</evidence>
<feature type="compositionally biased region" description="Polar residues" evidence="1">
    <location>
        <begin position="253"/>
        <end position="265"/>
    </location>
</feature>
<accession>A0AB94ITH9</accession>
<protein>
    <submittedName>
        <fullName evidence="2">Type IV pilus assembly protein PilO</fullName>
    </submittedName>
</protein>
<dbReference type="Gene3D" id="3.30.70.60">
    <property type="match status" value="1"/>
</dbReference>
<comment type="caution">
    <text evidence="2">The sequence shown here is derived from an EMBL/GenBank/DDBJ whole genome shotgun (WGS) entry which is preliminary data.</text>
</comment>